<dbReference type="InterPro" id="IPR002938">
    <property type="entry name" value="FAD-bd"/>
</dbReference>
<evidence type="ECO:0000259" key="5">
    <source>
        <dbReference type="Pfam" id="PF01494"/>
    </source>
</evidence>
<organism evidence="6 7">
    <name type="scientific">Deminuibacter soli</name>
    <dbReference type="NCBI Taxonomy" id="2291815"/>
    <lineage>
        <taxon>Bacteria</taxon>
        <taxon>Pseudomonadati</taxon>
        <taxon>Bacteroidota</taxon>
        <taxon>Chitinophagia</taxon>
        <taxon>Chitinophagales</taxon>
        <taxon>Chitinophagaceae</taxon>
        <taxon>Deminuibacter</taxon>
    </lineage>
</organism>
<reference evidence="6 7" key="1">
    <citation type="submission" date="2018-08" db="EMBL/GenBank/DDBJ databases">
        <title>Chitinophagaceae sp. K23C18032701, a novel bacterium isolated from forest soil.</title>
        <authorList>
            <person name="Wang C."/>
        </authorList>
    </citation>
    <scope>NUCLEOTIDE SEQUENCE [LARGE SCALE GENOMIC DNA]</scope>
    <source>
        <strain evidence="6 7">K23C18032701</strain>
    </source>
</reference>
<evidence type="ECO:0000256" key="3">
    <source>
        <dbReference type="ARBA" id="ARBA00022827"/>
    </source>
</evidence>
<gene>
    <name evidence="6" type="ORF">DXN05_23730</name>
</gene>
<dbReference type="PRINTS" id="PR00420">
    <property type="entry name" value="RNGMNOXGNASE"/>
</dbReference>
<accession>A0A3E1ND31</accession>
<protein>
    <recommendedName>
        <fullName evidence="5">FAD-binding domain-containing protein</fullName>
    </recommendedName>
</protein>
<comment type="cofactor">
    <cofactor evidence="1">
        <name>FAD</name>
        <dbReference type="ChEBI" id="CHEBI:57692"/>
    </cofactor>
</comment>
<evidence type="ECO:0000313" key="7">
    <source>
        <dbReference type="Proteomes" id="UP000261284"/>
    </source>
</evidence>
<dbReference type="AlphaFoldDB" id="A0A3E1ND31"/>
<feature type="domain" description="FAD-binding" evidence="5">
    <location>
        <begin position="5"/>
        <end position="157"/>
    </location>
</feature>
<sequence length="406" mass="44705">MEPSIAIIGGGVAGLLTAVALQRKGIEATVFEQQPAGLLHNCITLRTTAIDRLHQLGVLRPLLPYITTINYTETYTAQGFLRSRRTVTGKTFVLEQQFLQQVLRQSLQPGQLQTGKQCVHINRISGKPASLYFTDGSYAAAGAVIGADGLNSFVRKNYFTGNASLYAGYVCWKGYAEMPNSFFVPGTNYCFEQNDWYFKVTVLPGNKLHWQAVAAVAEAAASGLDASCHHVLAYFGNWCPEVKAVIAATAGECIKLCDYCYPQEVKNIVQYPLALSGDAAHPMLQQQDCMGVTQAIEDAVCLQYMIARYGITSKAFAGYEKSRVGQCRRSIGLQKIKNAETKVYSSIRTVLERVWRPGMVFHETIEYDCESRSAARATRQPAGGARNTGHLPGHLQQDARPVQWLQ</sequence>
<comment type="caution">
    <text evidence="6">The sequence shown here is derived from an EMBL/GenBank/DDBJ whole genome shotgun (WGS) entry which is preliminary data.</text>
</comment>
<dbReference type="PANTHER" id="PTHR46496:SF1">
    <property type="entry name" value="ZEAXANTHIN EPOXIDASE, CHLOROPLASTIC"/>
    <property type="match status" value="1"/>
</dbReference>
<keyword evidence="4" id="KW-0560">Oxidoreductase</keyword>
<dbReference type="Pfam" id="PF01494">
    <property type="entry name" value="FAD_binding_3"/>
    <property type="match status" value="1"/>
</dbReference>
<dbReference type="Proteomes" id="UP000261284">
    <property type="component" value="Unassembled WGS sequence"/>
</dbReference>
<dbReference type="SUPFAM" id="SSF51905">
    <property type="entry name" value="FAD/NAD(P)-binding domain"/>
    <property type="match status" value="1"/>
</dbReference>
<dbReference type="InterPro" id="IPR036188">
    <property type="entry name" value="FAD/NAD-bd_sf"/>
</dbReference>
<keyword evidence="2" id="KW-0285">Flavoprotein</keyword>
<evidence type="ECO:0000256" key="4">
    <source>
        <dbReference type="ARBA" id="ARBA00023002"/>
    </source>
</evidence>
<evidence type="ECO:0000256" key="1">
    <source>
        <dbReference type="ARBA" id="ARBA00001974"/>
    </source>
</evidence>
<dbReference type="GO" id="GO:0071949">
    <property type="term" value="F:FAD binding"/>
    <property type="evidence" value="ECO:0007669"/>
    <property type="project" value="InterPro"/>
</dbReference>
<dbReference type="RefSeq" id="WP_116849802.1">
    <property type="nucleotide sequence ID" value="NZ_QTJU01000016.1"/>
</dbReference>
<dbReference type="EMBL" id="QTJU01000016">
    <property type="protein sequence ID" value="RFM25724.1"/>
    <property type="molecule type" value="Genomic_DNA"/>
</dbReference>
<evidence type="ECO:0000313" key="6">
    <source>
        <dbReference type="EMBL" id="RFM25724.1"/>
    </source>
</evidence>
<name>A0A3E1ND31_9BACT</name>
<proteinExistence type="predicted"/>
<keyword evidence="7" id="KW-1185">Reference proteome</keyword>
<dbReference type="Gene3D" id="3.50.50.60">
    <property type="entry name" value="FAD/NAD(P)-binding domain"/>
    <property type="match status" value="1"/>
</dbReference>
<evidence type="ECO:0000256" key="2">
    <source>
        <dbReference type="ARBA" id="ARBA00022630"/>
    </source>
</evidence>
<dbReference type="PANTHER" id="PTHR46496">
    <property type="match status" value="1"/>
</dbReference>
<dbReference type="OrthoDB" id="9766816at2"/>
<keyword evidence="3" id="KW-0274">FAD</keyword>